<accession>A0A7G9T773</accession>
<name>A0A7G9T773_9LACO</name>
<organism evidence="1 2">
    <name type="scientific">Weissella diestrammenae</name>
    <dbReference type="NCBI Taxonomy" id="1162633"/>
    <lineage>
        <taxon>Bacteria</taxon>
        <taxon>Bacillati</taxon>
        <taxon>Bacillota</taxon>
        <taxon>Bacilli</taxon>
        <taxon>Lactobacillales</taxon>
        <taxon>Lactobacillaceae</taxon>
        <taxon>Weissella</taxon>
    </lineage>
</organism>
<dbReference type="AlphaFoldDB" id="A0A7G9T773"/>
<dbReference type="KEGG" id="wdi:H9L19_03580"/>
<dbReference type="RefSeq" id="WP_187529776.1">
    <property type="nucleotide sequence ID" value="NZ_CP060724.1"/>
</dbReference>
<evidence type="ECO:0000313" key="1">
    <source>
        <dbReference type="EMBL" id="QNN75948.1"/>
    </source>
</evidence>
<keyword evidence="2" id="KW-1185">Reference proteome</keyword>
<dbReference type="EMBL" id="CP060724">
    <property type="protein sequence ID" value="QNN75948.1"/>
    <property type="molecule type" value="Genomic_DNA"/>
</dbReference>
<evidence type="ECO:0000313" key="2">
    <source>
        <dbReference type="Proteomes" id="UP000515800"/>
    </source>
</evidence>
<proteinExistence type="predicted"/>
<protein>
    <submittedName>
        <fullName evidence="1">Uncharacterized protein</fullName>
    </submittedName>
</protein>
<sequence>MAEKNPIKKAVVNADTLAHLANEPFESAKTTPSIEASVQDTRAVDEINAELKTFIKKNN</sequence>
<reference evidence="1 2" key="1">
    <citation type="submission" date="2020-08" db="EMBL/GenBank/DDBJ databases">
        <title>Genome sequence of Weissella diestrammenae KACC 16890T.</title>
        <authorList>
            <person name="Hyun D.-W."/>
            <person name="Bae J.-W."/>
        </authorList>
    </citation>
    <scope>NUCLEOTIDE SEQUENCE [LARGE SCALE GENOMIC DNA]</scope>
    <source>
        <strain evidence="1 2">KACC 16890</strain>
    </source>
</reference>
<dbReference type="Proteomes" id="UP000515800">
    <property type="component" value="Chromosome"/>
</dbReference>
<gene>
    <name evidence="1" type="ORF">H9L19_03580</name>
</gene>